<proteinExistence type="predicted"/>
<feature type="transmembrane region" description="Helical" evidence="6">
    <location>
        <begin position="265"/>
        <end position="285"/>
    </location>
</feature>
<dbReference type="InterPro" id="IPR020846">
    <property type="entry name" value="MFS_dom"/>
</dbReference>
<feature type="transmembrane region" description="Helical" evidence="6">
    <location>
        <begin position="21"/>
        <end position="45"/>
    </location>
</feature>
<feature type="transmembrane region" description="Helical" evidence="6">
    <location>
        <begin position="179"/>
        <end position="198"/>
    </location>
</feature>
<evidence type="ECO:0000313" key="8">
    <source>
        <dbReference type="EMBL" id="OKL44331.1"/>
    </source>
</evidence>
<evidence type="ECO:0000256" key="3">
    <source>
        <dbReference type="ARBA" id="ARBA00022692"/>
    </source>
</evidence>
<dbReference type="GO" id="GO:0005886">
    <property type="term" value="C:plasma membrane"/>
    <property type="evidence" value="ECO:0007669"/>
    <property type="project" value="UniProtKB-SubCell"/>
</dbReference>
<evidence type="ECO:0000259" key="7">
    <source>
        <dbReference type="PROSITE" id="PS50850"/>
    </source>
</evidence>
<comment type="caution">
    <text evidence="8">The sequence shown here is derived from an EMBL/GenBank/DDBJ whole genome shotgun (WGS) entry which is preliminary data.</text>
</comment>
<dbReference type="CDD" id="cd06174">
    <property type="entry name" value="MFS"/>
    <property type="match status" value="1"/>
</dbReference>
<dbReference type="InterPro" id="IPR050189">
    <property type="entry name" value="MFS_Efflux_Transporters"/>
</dbReference>
<feature type="transmembrane region" description="Helical" evidence="6">
    <location>
        <begin position="57"/>
        <end position="78"/>
    </location>
</feature>
<name>A0A1U7JI54_9HYPH</name>
<dbReference type="InterPro" id="IPR011701">
    <property type="entry name" value="MFS"/>
</dbReference>
<dbReference type="AlphaFoldDB" id="A0A1U7JI54"/>
<keyword evidence="2" id="KW-1003">Cell membrane</keyword>
<evidence type="ECO:0000256" key="5">
    <source>
        <dbReference type="ARBA" id="ARBA00023136"/>
    </source>
</evidence>
<dbReference type="PROSITE" id="PS50850">
    <property type="entry name" value="MFS"/>
    <property type="match status" value="1"/>
</dbReference>
<reference evidence="8 9" key="1">
    <citation type="submission" date="2016-03" db="EMBL/GenBank/DDBJ databases">
        <title>Genome sequence of Nesiotobacter sp. nov., a moderately halophilic alphaproteobacterium isolated from the Yellow Sea, China.</title>
        <authorList>
            <person name="Zhang G."/>
            <person name="Zhang R."/>
        </authorList>
    </citation>
    <scope>NUCLEOTIDE SEQUENCE [LARGE SCALE GENOMIC DNA]</scope>
    <source>
        <strain evidence="8 9">WB1-6</strain>
    </source>
</reference>
<feature type="transmembrane region" description="Helical" evidence="6">
    <location>
        <begin position="114"/>
        <end position="135"/>
    </location>
</feature>
<organism evidence="8 9">
    <name type="scientific">Pseudovibrio exalbescens</name>
    <dbReference type="NCBI Taxonomy" id="197461"/>
    <lineage>
        <taxon>Bacteria</taxon>
        <taxon>Pseudomonadati</taxon>
        <taxon>Pseudomonadota</taxon>
        <taxon>Alphaproteobacteria</taxon>
        <taxon>Hyphomicrobiales</taxon>
        <taxon>Stappiaceae</taxon>
        <taxon>Pseudovibrio</taxon>
    </lineage>
</organism>
<gene>
    <name evidence="8" type="ORF">A3843_07970</name>
</gene>
<protein>
    <recommendedName>
        <fullName evidence="7">Major facilitator superfamily (MFS) profile domain-containing protein</fullName>
    </recommendedName>
</protein>
<accession>A0A1U7JI54</accession>
<feature type="transmembrane region" description="Helical" evidence="6">
    <location>
        <begin position="354"/>
        <end position="375"/>
    </location>
</feature>
<feature type="transmembrane region" description="Helical" evidence="6">
    <location>
        <begin position="396"/>
        <end position="415"/>
    </location>
</feature>
<dbReference type="PANTHER" id="PTHR43124:SF3">
    <property type="entry name" value="CHLORAMPHENICOL EFFLUX PUMP RV0191"/>
    <property type="match status" value="1"/>
</dbReference>
<dbReference type="Pfam" id="PF07690">
    <property type="entry name" value="MFS_1"/>
    <property type="match status" value="1"/>
</dbReference>
<dbReference type="PANTHER" id="PTHR43124">
    <property type="entry name" value="PURINE EFFLUX PUMP PBUE"/>
    <property type="match status" value="1"/>
</dbReference>
<evidence type="ECO:0000256" key="1">
    <source>
        <dbReference type="ARBA" id="ARBA00004651"/>
    </source>
</evidence>
<dbReference type="SUPFAM" id="SSF103473">
    <property type="entry name" value="MFS general substrate transporter"/>
    <property type="match status" value="1"/>
</dbReference>
<dbReference type="InterPro" id="IPR036259">
    <property type="entry name" value="MFS_trans_sf"/>
</dbReference>
<evidence type="ECO:0000256" key="2">
    <source>
        <dbReference type="ARBA" id="ARBA00022475"/>
    </source>
</evidence>
<keyword evidence="9" id="KW-1185">Reference proteome</keyword>
<dbReference type="STRING" id="197461.A3843_07970"/>
<feature type="transmembrane region" description="Helical" evidence="6">
    <location>
        <begin position="232"/>
        <end position="253"/>
    </location>
</feature>
<evidence type="ECO:0000313" key="9">
    <source>
        <dbReference type="Proteomes" id="UP000185783"/>
    </source>
</evidence>
<sequence length="428" mass="44462">MSTVNNADMARTEPKLGGANAWLVWVIATTFVVFLFSIQTGYAIVNSSMQASTGVTVAQVGIIAATYTWVFAFCQFYGGAILDQLGARRVLPISVALVTAGTFLFANASGFGMLLLSQTVLAIGSCTGFVGAGYVGGKWFGMAKFGVMFGLVQVVAAATSSFSQNLIGMALDVVDWRALFNYVGFFGIGLTAIAFLFVRDPEPVHPEAKSFGAFFVSVTKALLSVAKNVQVLIASAYGAATFGAMLALGVIWAPKIVMAHGIEAGTAYLATSMLWIGLAVGSAIVPSWSERNHSRKLPNMIGTAVQLASLAALLYIPNLGGIACIALLFIFGFANASHMLAFSGAADVVPVEKIGTSAAVANGSMFIFGGILMGMPGARFGEAAEMGLEGIGASQFAMLPITVVLVAALVLTVVMKETHPAKNKGAKE</sequence>
<dbReference type="Gene3D" id="1.20.1250.20">
    <property type="entry name" value="MFS general substrate transporter like domains"/>
    <property type="match status" value="2"/>
</dbReference>
<evidence type="ECO:0000256" key="6">
    <source>
        <dbReference type="SAM" id="Phobius"/>
    </source>
</evidence>
<comment type="subcellular location">
    <subcellularLocation>
        <location evidence="1">Cell membrane</location>
        <topology evidence="1">Multi-pass membrane protein</topology>
    </subcellularLocation>
</comment>
<keyword evidence="5 6" id="KW-0472">Membrane</keyword>
<evidence type="ECO:0000256" key="4">
    <source>
        <dbReference type="ARBA" id="ARBA00022989"/>
    </source>
</evidence>
<feature type="transmembrane region" description="Helical" evidence="6">
    <location>
        <begin position="90"/>
        <end position="108"/>
    </location>
</feature>
<keyword evidence="4 6" id="KW-1133">Transmembrane helix</keyword>
<dbReference type="RefSeq" id="WP_081657357.1">
    <property type="nucleotide sequence ID" value="NZ_LVVZ01000014.1"/>
</dbReference>
<feature type="domain" description="Major facilitator superfamily (MFS) profile" evidence="7">
    <location>
        <begin position="23"/>
        <end position="419"/>
    </location>
</feature>
<dbReference type="Proteomes" id="UP000185783">
    <property type="component" value="Unassembled WGS sequence"/>
</dbReference>
<dbReference type="EMBL" id="LVVZ01000014">
    <property type="protein sequence ID" value="OKL44331.1"/>
    <property type="molecule type" value="Genomic_DNA"/>
</dbReference>
<dbReference type="GO" id="GO:0022857">
    <property type="term" value="F:transmembrane transporter activity"/>
    <property type="evidence" value="ECO:0007669"/>
    <property type="project" value="InterPro"/>
</dbReference>
<keyword evidence="3 6" id="KW-0812">Transmembrane</keyword>